<gene>
    <name evidence="1" type="ORF">J2Y00_005094</name>
</gene>
<proteinExistence type="predicted"/>
<dbReference type="Proteomes" id="UP001185331">
    <property type="component" value="Unassembled WGS sequence"/>
</dbReference>
<sequence length="610" mass="70754">MSKASKIMDFSKFERELDDKYRSLSIIKGPFLYLLAQYHHTIHNLMTGSRRNEIQPNKAKASTLLSNLSYVFPIMIKEGTREALDENLDAITYLLSVDPKMEELEYATSYTNLFEVFPPFHRKKLKLLDSEADVFKLDYWSEDVKRSEYQDIVLGDVGVPITDSNYPVNPEVLYKFALGFPERVEFHDVLIELMNLAEHHYYNFLEFPMLNDEGMLAVAGVTNEEFRRFSAFWHSVSDFLIQAMVMLDELRVKEKRSQNDYFLMSQIADFCFFRLSENFFLDNLMSFTGLSEDQINALMRFYQIDIDKETPDTSHCADGYLPPFIKLRNQIIMAPHSVKLFLQARNMIYAVNKLDTKKFDNDISAHLEPELISQAQAILSALPGIEVVSNIQYDAGEIDMLAYSSSENLAIHFQAKGAIPPQGSRMTRSLEERVIEALRQLDVFKNLDQTEKDSIISHAFGRKVNDVEVIDAVLCRTYFGSEKAYLKRNDAIFVNLAMLVRACIDTRRPPIIHRVTNRLREMESKLVNLANPRSEFESLKFDNATLTYPVMKYDDRKLINYSKKTWESLLSKQPNILINWWRLRDISEIGLFATRQGVLRKTKSSPYNKK</sequence>
<evidence type="ECO:0000313" key="2">
    <source>
        <dbReference type="Proteomes" id="UP001185331"/>
    </source>
</evidence>
<dbReference type="RefSeq" id="WP_309859505.1">
    <property type="nucleotide sequence ID" value="NZ_JAVDQJ010000035.1"/>
</dbReference>
<evidence type="ECO:0000313" key="1">
    <source>
        <dbReference type="EMBL" id="MDR6221458.1"/>
    </source>
</evidence>
<accession>A0AAE3XKV8</accession>
<comment type="caution">
    <text evidence="1">The sequence shown here is derived from an EMBL/GenBank/DDBJ whole genome shotgun (WGS) entry which is preliminary data.</text>
</comment>
<dbReference type="EMBL" id="JAVDQK010000035">
    <property type="protein sequence ID" value="MDR6221458.1"/>
    <property type="molecule type" value="Genomic_DNA"/>
</dbReference>
<protein>
    <submittedName>
        <fullName evidence="1">Uncharacterized protein</fullName>
    </submittedName>
</protein>
<organism evidence="1 2">
    <name type="scientific">Deinococcus soli</name>
    <name type="common">ex Cha et al. 2016</name>
    <dbReference type="NCBI Taxonomy" id="1309411"/>
    <lineage>
        <taxon>Bacteria</taxon>
        <taxon>Thermotogati</taxon>
        <taxon>Deinococcota</taxon>
        <taxon>Deinococci</taxon>
        <taxon>Deinococcales</taxon>
        <taxon>Deinococcaceae</taxon>
        <taxon>Deinococcus</taxon>
    </lineage>
</organism>
<reference evidence="1" key="1">
    <citation type="submission" date="2023-07" db="EMBL/GenBank/DDBJ databases">
        <title>Sorghum-associated microbial communities from plants grown in Nebraska, USA.</title>
        <authorList>
            <person name="Schachtman D."/>
        </authorList>
    </citation>
    <scope>NUCLEOTIDE SEQUENCE</scope>
    <source>
        <strain evidence="1">BE330</strain>
    </source>
</reference>
<dbReference type="AlphaFoldDB" id="A0AAE3XKV8"/>
<name>A0AAE3XKV8_9DEIO</name>